<evidence type="ECO:0000313" key="2">
    <source>
        <dbReference type="EMBL" id="STU84714.1"/>
    </source>
</evidence>
<dbReference type="AlphaFoldDB" id="A0A377ZVN1"/>
<name>A0A377ZVN1_KLEPN</name>
<dbReference type="SUPFAM" id="SSF50800">
    <property type="entry name" value="PK beta-barrel domain-like"/>
    <property type="match status" value="1"/>
</dbReference>
<organism evidence="2 3">
    <name type="scientific">Klebsiella pneumoniae</name>
    <dbReference type="NCBI Taxonomy" id="573"/>
    <lineage>
        <taxon>Bacteria</taxon>
        <taxon>Pseudomonadati</taxon>
        <taxon>Pseudomonadota</taxon>
        <taxon>Gammaproteobacteria</taxon>
        <taxon>Enterobacterales</taxon>
        <taxon>Enterobacteriaceae</taxon>
        <taxon>Klebsiella/Raoultella group</taxon>
        <taxon>Klebsiella</taxon>
        <taxon>Klebsiella pneumoniae complex</taxon>
    </lineage>
</organism>
<gene>
    <name evidence="2" type="primary">yiiM</name>
    <name evidence="2" type="ORF">NCTC204_01810</name>
</gene>
<dbReference type="Gene3D" id="2.40.33.20">
    <property type="entry name" value="PK beta-barrel domain-like"/>
    <property type="match status" value="1"/>
</dbReference>
<proteinExistence type="predicted"/>
<sequence length="62" mass="6707">MHYPVNVFVGKIRDYAGSRPSAIDKIQVDGELQLGDLGLDGDQQAEKKNPRRAGPRAVSLSA</sequence>
<reference evidence="2 3" key="1">
    <citation type="submission" date="2018-06" db="EMBL/GenBank/DDBJ databases">
        <authorList>
            <consortium name="Pathogen Informatics"/>
            <person name="Doyle S."/>
        </authorList>
    </citation>
    <scope>NUCLEOTIDE SEQUENCE [LARGE SCALE GENOMIC DNA]</scope>
    <source>
        <strain evidence="2 3">NCTC204</strain>
    </source>
</reference>
<evidence type="ECO:0000256" key="1">
    <source>
        <dbReference type="SAM" id="MobiDB-lite"/>
    </source>
</evidence>
<dbReference type="InterPro" id="IPR011037">
    <property type="entry name" value="Pyrv_Knase-like_insert_dom_sf"/>
</dbReference>
<feature type="region of interest" description="Disordered" evidence="1">
    <location>
        <begin position="37"/>
        <end position="62"/>
    </location>
</feature>
<protein>
    <submittedName>
        <fullName evidence="2">6-N-hydroxylaminopurine resistance protein</fullName>
    </submittedName>
</protein>
<accession>A0A377ZVN1</accession>
<dbReference type="Proteomes" id="UP000255192">
    <property type="component" value="Unassembled WGS sequence"/>
</dbReference>
<evidence type="ECO:0000313" key="3">
    <source>
        <dbReference type="Proteomes" id="UP000255192"/>
    </source>
</evidence>
<dbReference type="EMBL" id="UGMD01000002">
    <property type="protein sequence ID" value="STU84714.1"/>
    <property type="molecule type" value="Genomic_DNA"/>
</dbReference>